<sequence>MDVNPRWSQACVFLQGVRVLVCPVCGRRFEGKNQAKRSKLERHLRIHTGEKPYQCPHCQYRATYKWNLKTHIITRHGHQHLPQSDPP</sequence>
<gene>
    <name evidence="7" type="ORF">Pcinc_014510</name>
</gene>
<proteinExistence type="predicted"/>
<evidence type="ECO:0000313" key="8">
    <source>
        <dbReference type="Proteomes" id="UP001286313"/>
    </source>
</evidence>
<dbReference type="PROSITE" id="PS50157">
    <property type="entry name" value="ZINC_FINGER_C2H2_2"/>
    <property type="match status" value="1"/>
</dbReference>
<dbReference type="GO" id="GO:0008270">
    <property type="term" value="F:zinc ion binding"/>
    <property type="evidence" value="ECO:0007669"/>
    <property type="project" value="UniProtKB-KW"/>
</dbReference>
<dbReference type="Proteomes" id="UP001286313">
    <property type="component" value="Unassembled WGS sequence"/>
</dbReference>
<evidence type="ECO:0000256" key="2">
    <source>
        <dbReference type="ARBA" id="ARBA00022737"/>
    </source>
</evidence>
<dbReference type="EMBL" id="JAWQEG010001264">
    <property type="protein sequence ID" value="KAK3881053.1"/>
    <property type="molecule type" value="Genomic_DNA"/>
</dbReference>
<dbReference type="Pfam" id="PF00096">
    <property type="entry name" value="zf-C2H2"/>
    <property type="match status" value="1"/>
</dbReference>
<evidence type="ECO:0000256" key="1">
    <source>
        <dbReference type="ARBA" id="ARBA00022723"/>
    </source>
</evidence>
<dbReference type="PANTHER" id="PTHR24403">
    <property type="entry name" value="ZINC FINGER PROTEIN"/>
    <property type="match status" value="1"/>
</dbReference>
<evidence type="ECO:0000256" key="5">
    <source>
        <dbReference type="PROSITE-ProRule" id="PRU00042"/>
    </source>
</evidence>
<dbReference type="SMART" id="SM00355">
    <property type="entry name" value="ZnF_C2H2"/>
    <property type="match status" value="2"/>
</dbReference>
<dbReference type="SUPFAM" id="SSF57667">
    <property type="entry name" value="beta-beta-alpha zinc fingers"/>
    <property type="match status" value="1"/>
</dbReference>
<dbReference type="GO" id="GO:0005634">
    <property type="term" value="C:nucleus"/>
    <property type="evidence" value="ECO:0007669"/>
    <property type="project" value="TreeGrafter"/>
</dbReference>
<evidence type="ECO:0000313" key="7">
    <source>
        <dbReference type="EMBL" id="KAK3881053.1"/>
    </source>
</evidence>
<keyword evidence="1" id="KW-0479">Metal-binding</keyword>
<evidence type="ECO:0000256" key="4">
    <source>
        <dbReference type="ARBA" id="ARBA00022833"/>
    </source>
</evidence>
<protein>
    <recommendedName>
        <fullName evidence="6">C2H2-type domain-containing protein</fullName>
    </recommendedName>
</protein>
<name>A0AAE1FUT5_PETCI</name>
<keyword evidence="4" id="KW-0862">Zinc</keyword>
<evidence type="ECO:0000256" key="3">
    <source>
        <dbReference type="ARBA" id="ARBA00022771"/>
    </source>
</evidence>
<dbReference type="InterPro" id="IPR036236">
    <property type="entry name" value="Znf_C2H2_sf"/>
</dbReference>
<dbReference type="PANTHER" id="PTHR24403:SF67">
    <property type="entry name" value="FI01116P-RELATED"/>
    <property type="match status" value="1"/>
</dbReference>
<organism evidence="7 8">
    <name type="scientific">Petrolisthes cinctipes</name>
    <name type="common">Flat porcelain crab</name>
    <dbReference type="NCBI Taxonomy" id="88211"/>
    <lineage>
        <taxon>Eukaryota</taxon>
        <taxon>Metazoa</taxon>
        <taxon>Ecdysozoa</taxon>
        <taxon>Arthropoda</taxon>
        <taxon>Crustacea</taxon>
        <taxon>Multicrustacea</taxon>
        <taxon>Malacostraca</taxon>
        <taxon>Eumalacostraca</taxon>
        <taxon>Eucarida</taxon>
        <taxon>Decapoda</taxon>
        <taxon>Pleocyemata</taxon>
        <taxon>Anomura</taxon>
        <taxon>Galatheoidea</taxon>
        <taxon>Porcellanidae</taxon>
        <taxon>Petrolisthes</taxon>
    </lineage>
</organism>
<dbReference type="AlphaFoldDB" id="A0AAE1FUT5"/>
<dbReference type="InterPro" id="IPR050688">
    <property type="entry name" value="Zinc_finger/UBP_domain"/>
</dbReference>
<dbReference type="Gene3D" id="3.30.160.60">
    <property type="entry name" value="Classic Zinc Finger"/>
    <property type="match status" value="2"/>
</dbReference>
<evidence type="ECO:0000259" key="6">
    <source>
        <dbReference type="PROSITE" id="PS50157"/>
    </source>
</evidence>
<reference evidence="7" key="1">
    <citation type="submission" date="2023-10" db="EMBL/GenBank/DDBJ databases">
        <title>Genome assemblies of two species of porcelain crab, Petrolisthes cinctipes and Petrolisthes manimaculis (Anomura: Porcellanidae).</title>
        <authorList>
            <person name="Angst P."/>
        </authorList>
    </citation>
    <scope>NUCLEOTIDE SEQUENCE</scope>
    <source>
        <strain evidence="7">PB745_01</strain>
        <tissue evidence="7">Gill</tissue>
    </source>
</reference>
<keyword evidence="8" id="KW-1185">Reference proteome</keyword>
<dbReference type="GO" id="GO:0045944">
    <property type="term" value="P:positive regulation of transcription by RNA polymerase II"/>
    <property type="evidence" value="ECO:0007669"/>
    <property type="project" value="TreeGrafter"/>
</dbReference>
<dbReference type="FunFam" id="3.30.160.60:FF:001732">
    <property type="entry name" value="Zgc:162936"/>
    <property type="match status" value="1"/>
</dbReference>
<feature type="domain" description="C2H2-type" evidence="6">
    <location>
        <begin position="20"/>
        <end position="52"/>
    </location>
</feature>
<keyword evidence="2" id="KW-0677">Repeat</keyword>
<accession>A0AAE1FUT5</accession>
<keyword evidence="3 5" id="KW-0863">Zinc-finger</keyword>
<dbReference type="InterPro" id="IPR013087">
    <property type="entry name" value="Znf_C2H2_type"/>
</dbReference>
<dbReference type="GO" id="GO:0005694">
    <property type="term" value="C:chromosome"/>
    <property type="evidence" value="ECO:0007669"/>
    <property type="project" value="UniProtKB-ARBA"/>
</dbReference>
<dbReference type="GO" id="GO:0043565">
    <property type="term" value="F:sequence-specific DNA binding"/>
    <property type="evidence" value="ECO:0007669"/>
    <property type="project" value="UniProtKB-ARBA"/>
</dbReference>
<comment type="caution">
    <text evidence="7">The sequence shown here is derived from an EMBL/GenBank/DDBJ whole genome shotgun (WGS) entry which is preliminary data.</text>
</comment>